<dbReference type="Proteomes" id="UP001143372">
    <property type="component" value="Unassembled WGS sequence"/>
</dbReference>
<accession>A0A9W6J020</accession>
<name>A0A9W6J020_9HYPH</name>
<protein>
    <recommendedName>
        <fullName evidence="3">DUF2267 domain-containing protein</fullName>
    </recommendedName>
</protein>
<reference evidence="1" key="2">
    <citation type="submission" date="2023-01" db="EMBL/GenBank/DDBJ databases">
        <authorList>
            <person name="Sun Q."/>
            <person name="Evtushenko L."/>
        </authorList>
    </citation>
    <scope>NUCLEOTIDE SEQUENCE</scope>
    <source>
        <strain evidence="1">VKM B-2347</strain>
    </source>
</reference>
<dbReference type="RefSeq" id="WP_271167069.1">
    <property type="nucleotide sequence ID" value="NZ_BSFI01000002.1"/>
</dbReference>
<sequence length="122" mass="12485">MDELVTRLSNAAHIDRAKASAAVKTILVFLDKEAPADAINELVDAMSGARPVLDEGKAESAGAPGYPGFGAMAAYHALTAAGLSGGEVQVVTKELLAYSRETVGEETTGRIVGAVPGLEAFV</sequence>
<dbReference type="EMBL" id="BSFI01000002">
    <property type="protein sequence ID" value="GLK66809.1"/>
    <property type="molecule type" value="Genomic_DNA"/>
</dbReference>
<organism evidence="1 2">
    <name type="scientific">Hansschlegelia plantiphila</name>
    <dbReference type="NCBI Taxonomy" id="374655"/>
    <lineage>
        <taxon>Bacteria</taxon>
        <taxon>Pseudomonadati</taxon>
        <taxon>Pseudomonadota</taxon>
        <taxon>Alphaproteobacteria</taxon>
        <taxon>Hyphomicrobiales</taxon>
        <taxon>Methylopilaceae</taxon>
        <taxon>Hansschlegelia</taxon>
    </lineage>
</organism>
<evidence type="ECO:0000313" key="1">
    <source>
        <dbReference type="EMBL" id="GLK66809.1"/>
    </source>
</evidence>
<comment type="caution">
    <text evidence="1">The sequence shown here is derived from an EMBL/GenBank/DDBJ whole genome shotgun (WGS) entry which is preliminary data.</text>
</comment>
<proteinExistence type="predicted"/>
<dbReference type="AlphaFoldDB" id="A0A9W6J020"/>
<reference evidence="1" key="1">
    <citation type="journal article" date="2014" name="Int. J. Syst. Evol. Microbiol.">
        <title>Complete genome sequence of Corynebacterium casei LMG S-19264T (=DSM 44701T), isolated from a smear-ripened cheese.</title>
        <authorList>
            <consortium name="US DOE Joint Genome Institute (JGI-PGF)"/>
            <person name="Walter F."/>
            <person name="Albersmeier A."/>
            <person name="Kalinowski J."/>
            <person name="Ruckert C."/>
        </authorList>
    </citation>
    <scope>NUCLEOTIDE SEQUENCE</scope>
    <source>
        <strain evidence="1">VKM B-2347</strain>
    </source>
</reference>
<evidence type="ECO:0000313" key="2">
    <source>
        <dbReference type="Proteomes" id="UP001143372"/>
    </source>
</evidence>
<evidence type="ECO:0008006" key="3">
    <source>
        <dbReference type="Google" id="ProtNLM"/>
    </source>
</evidence>
<gene>
    <name evidence="1" type="ORF">GCM10008179_04470</name>
</gene>
<keyword evidence="2" id="KW-1185">Reference proteome</keyword>